<gene>
    <name evidence="3" type="ORF">KN815_48335</name>
</gene>
<evidence type="ECO:0000313" key="3">
    <source>
        <dbReference type="EMBL" id="MBU3871586.1"/>
    </source>
</evidence>
<dbReference type="EMBL" id="JAHLEM010001149">
    <property type="protein sequence ID" value="MBU3871586.1"/>
    <property type="molecule type" value="Genomic_DNA"/>
</dbReference>
<organism evidence="3 4">
    <name type="scientific">Streptomyces niphimycinicus</name>
    <dbReference type="NCBI Taxonomy" id="2842201"/>
    <lineage>
        <taxon>Bacteria</taxon>
        <taxon>Bacillati</taxon>
        <taxon>Actinomycetota</taxon>
        <taxon>Actinomycetes</taxon>
        <taxon>Kitasatosporales</taxon>
        <taxon>Streptomycetaceae</taxon>
        <taxon>Streptomyces</taxon>
    </lineage>
</organism>
<dbReference type="InterPro" id="IPR005561">
    <property type="entry name" value="ANTAR"/>
</dbReference>
<dbReference type="PROSITE" id="PS50921">
    <property type="entry name" value="ANTAR"/>
    <property type="match status" value="1"/>
</dbReference>
<name>A0ABS6CX85_9ACTN</name>
<feature type="compositionally biased region" description="Low complexity" evidence="1">
    <location>
        <begin position="242"/>
        <end position="255"/>
    </location>
</feature>
<feature type="domain" description="ANTAR" evidence="2">
    <location>
        <begin position="166"/>
        <end position="227"/>
    </location>
</feature>
<dbReference type="RefSeq" id="WP_216348106.1">
    <property type="nucleotide sequence ID" value="NZ_JAHLEM010001149.1"/>
</dbReference>
<evidence type="ECO:0000259" key="2">
    <source>
        <dbReference type="PROSITE" id="PS50921"/>
    </source>
</evidence>
<reference evidence="3 4" key="1">
    <citation type="submission" date="2021-06" db="EMBL/GenBank/DDBJ databases">
        <authorList>
            <person name="Pan X."/>
        </authorList>
    </citation>
    <scope>NUCLEOTIDE SEQUENCE [LARGE SCALE GENOMIC DNA]</scope>
    <source>
        <strain evidence="3 4">4503</strain>
    </source>
</reference>
<proteinExistence type="predicted"/>
<keyword evidence="4" id="KW-1185">Reference proteome</keyword>
<evidence type="ECO:0000313" key="4">
    <source>
        <dbReference type="Proteomes" id="UP000720508"/>
    </source>
</evidence>
<dbReference type="SMART" id="SM01012">
    <property type="entry name" value="ANTAR"/>
    <property type="match status" value="1"/>
</dbReference>
<dbReference type="Pfam" id="PF03861">
    <property type="entry name" value="ANTAR"/>
    <property type="match status" value="1"/>
</dbReference>
<protein>
    <submittedName>
        <fullName evidence="3">GAF and ANTAR domain-containing protein</fullName>
    </submittedName>
</protein>
<dbReference type="Proteomes" id="UP000720508">
    <property type="component" value="Unassembled WGS sequence"/>
</dbReference>
<evidence type="ECO:0000256" key="1">
    <source>
        <dbReference type="SAM" id="MobiDB-lite"/>
    </source>
</evidence>
<comment type="caution">
    <text evidence="3">The sequence shown here is derived from an EMBL/GenBank/DDBJ whole genome shotgun (WGS) entry which is preliminary data.</text>
</comment>
<accession>A0ABS6CX85</accession>
<feature type="region of interest" description="Disordered" evidence="1">
    <location>
        <begin position="241"/>
        <end position="262"/>
    </location>
</feature>
<sequence length="262" mass="27356">MPDRTHIRPACQTGAPSLGRGLAELAEQAAAGTPDSCGATATAVLAEESPGTAAADRTTAATHPDLSALVSVQMRAGEGPILAALDTGRPAGADDLLHDDRWPRYRARALDAGVRSTATLPFVCDGLTVTVSVYGLRPGPLKEAAQGATELLGDLATESMARDRLYRAALVQVDQLDTALRTRPVVDQACGIVMYVLGCDPDQAFDLLRRLSQRTNNKLAELAGTVVRTRGRGLEKELIAFGRSAAPGPGRPASGPDRDLPG</sequence>